<evidence type="ECO:0000313" key="3">
    <source>
        <dbReference type="EMBL" id="SES22210.1"/>
    </source>
</evidence>
<sequence length="386" mass="44401">MKGSIFGSKRIKSYSVSLGKFWSGYSIHIIAWAAFITWESVIVGLMYGAFGKLGNYVVHYAVNISFFYFYTWLLEKATLSSRQSIWKVPLYASLGLIIYIGFVFQMDNLLIAYTKLITVDPGTTIKRLLTQFWRGTFFALFATGYFFLKRFISERAEKIRVERHRFQMLLEKERVDKELAQAKNAFLKAQINPHLLFNTLEIIHQRIKRYSPEDAQIMINLSEMMRFSAAVDQQDGLINLGEEIEQCENLIQIQHLNQGEIAVDLAYAPDVSEYRFIPLVVLTLLENMFKHGNLHSLDYRASLAIYAESDWLKIECINVPNRIKSTVGFGSGLKNIESRLAFAYPGDYQMNAGLDEDGNFKIEISVRKTVLKKQVRIVNTSIINNN</sequence>
<keyword evidence="4" id="KW-1185">Reference proteome</keyword>
<dbReference type="InterPro" id="IPR050640">
    <property type="entry name" value="Bact_2-comp_sensor_kinase"/>
</dbReference>
<dbReference type="GO" id="GO:0016020">
    <property type="term" value="C:membrane"/>
    <property type="evidence" value="ECO:0007669"/>
    <property type="project" value="InterPro"/>
</dbReference>
<dbReference type="Proteomes" id="UP000199572">
    <property type="component" value="Unassembled WGS sequence"/>
</dbReference>
<keyword evidence="1" id="KW-0472">Membrane</keyword>
<organism evidence="3 4">
    <name type="scientific">Pedobacter rhizosphaerae</name>
    <dbReference type="NCBI Taxonomy" id="390241"/>
    <lineage>
        <taxon>Bacteria</taxon>
        <taxon>Pseudomonadati</taxon>
        <taxon>Bacteroidota</taxon>
        <taxon>Sphingobacteriia</taxon>
        <taxon>Sphingobacteriales</taxon>
        <taxon>Sphingobacteriaceae</taxon>
        <taxon>Pedobacter</taxon>
    </lineage>
</organism>
<feature type="transmembrane region" description="Helical" evidence="1">
    <location>
        <begin position="131"/>
        <end position="148"/>
    </location>
</feature>
<keyword evidence="1" id="KW-0812">Transmembrane</keyword>
<evidence type="ECO:0000259" key="2">
    <source>
        <dbReference type="Pfam" id="PF06580"/>
    </source>
</evidence>
<accession>A0A1H9VKD4</accession>
<evidence type="ECO:0000313" key="4">
    <source>
        <dbReference type="Proteomes" id="UP000199572"/>
    </source>
</evidence>
<feature type="transmembrane region" description="Helical" evidence="1">
    <location>
        <begin position="21"/>
        <end position="50"/>
    </location>
</feature>
<dbReference type="STRING" id="390241.SAMN04488023_14429"/>
<dbReference type="GO" id="GO:0000155">
    <property type="term" value="F:phosphorelay sensor kinase activity"/>
    <property type="evidence" value="ECO:0007669"/>
    <property type="project" value="InterPro"/>
</dbReference>
<keyword evidence="3" id="KW-0808">Transferase</keyword>
<gene>
    <name evidence="3" type="ORF">SAMN04488023_14429</name>
</gene>
<dbReference type="OrthoDB" id="9792992at2"/>
<reference evidence="3 4" key="1">
    <citation type="submission" date="2016-10" db="EMBL/GenBank/DDBJ databases">
        <authorList>
            <person name="de Groot N.N."/>
        </authorList>
    </citation>
    <scope>NUCLEOTIDE SEQUENCE [LARGE SCALE GENOMIC DNA]</scope>
    <source>
        <strain evidence="3 4">DSM 18610</strain>
    </source>
</reference>
<dbReference type="Pfam" id="PF06580">
    <property type="entry name" value="His_kinase"/>
    <property type="match status" value="1"/>
</dbReference>
<dbReference type="InterPro" id="IPR010559">
    <property type="entry name" value="Sig_transdc_His_kin_internal"/>
</dbReference>
<dbReference type="EMBL" id="FOGG01000044">
    <property type="protein sequence ID" value="SES22210.1"/>
    <property type="molecule type" value="Genomic_DNA"/>
</dbReference>
<feature type="domain" description="Signal transduction histidine kinase internal region" evidence="2">
    <location>
        <begin position="184"/>
        <end position="258"/>
    </location>
</feature>
<proteinExistence type="predicted"/>
<protein>
    <submittedName>
        <fullName evidence="3">Histidine kinase</fullName>
    </submittedName>
</protein>
<dbReference type="PANTHER" id="PTHR34220">
    <property type="entry name" value="SENSOR HISTIDINE KINASE YPDA"/>
    <property type="match status" value="1"/>
</dbReference>
<name>A0A1H9VKD4_9SPHI</name>
<keyword evidence="1" id="KW-1133">Transmembrane helix</keyword>
<keyword evidence="3" id="KW-0418">Kinase</keyword>
<dbReference type="PANTHER" id="PTHR34220:SF7">
    <property type="entry name" value="SENSOR HISTIDINE KINASE YPDA"/>
    <property type="match status" value="1"/>
</dbReference>
<evidence type="ECO:0000256" key="1">
    <source>
        <dbReference type="SAM" id="Phobius"/>
    </source>
</evidence>
<feature type="transmembrane region" description="Helical" evidence="1">
    <location>
        <begin position="56"/>
        <end position="73"/>
    </location>
</feature>
<dbReference type="AlphaFoldDB" id="A0A1H9VKD4"/>
<feature type="transmembrane region" description="Helical" evidence="1">
    <location>
        <begin position="85"/>
        <end position="104"/>
    </location>
</feature>
<dbReference type="RefSeq" id="WP_090888872.1">
    <property type="nucleotide sequence ID" value="NZ_FOGG01000044.1"/>
</dbReference>